<dbReference type="EMBL" id="PFNO01000067">
    <property type="protein sequence ID" value="PIZ49289.1"/>
    <property type="molecule type" value="Genomic_DNA"/>
</dbReference>
<dbReference type="PANTHER" id="PTHR30619">
    <property type="entry name" value="DNA INTERNALIZATION/COMPETENCE PROTEIN COMEC/REC2"/>
    <property type="match status" value="1"/>
</dbReference>
<evidence type="ECO:0000256" key="5">
    <source>
        <dbReference type="ARBA" id="ARBA00023136"/>
    </source>
</evidence>
<evidence type="ECO:0000259" key="7">
    <source>
        <dbReference type="Pfam" id="PF03772"/>
    </source>
</evidence>
<feature type="transmembrane region" description="Helical" evidence="6">
    <location>
        <begin position="187"/>
        <end position="208"/>
    </location>
</feature>
<gene>
    <name evidence="8" type="ORF">COY29_02110</name>
</gene>
<accession>A0A2M7TN67</accession>
<dbReference type="InterPro" id="IPR004477">
    <property type="entry name" value="ComEC_N"/>
</dbReference>
<feature type="transmembrane region" description="Helical" evidence="6">
    <location>
        <begin position="156"/>
        <end position="181"/>
    </location>
</feature>
<feature type="transmembrane region" description="Helical" evidence="6">
    <location>
        <begin position="290"/>
        <end position="311"/>
    </location>
</feature>
<sequence length="366" mass="41155">MKFPAINKKFLKSPEFSFWTFLIFTAIFRLLTFRNNYQDGQIIKITSRVLEEPVRYSFKQKIDLSGFYFYLPLYPEVGYGDVISVKGQVKKKELIKPELISVSSGNNLLFGFRKRLIDFYRETLPEPHASLVAGITLGSKSEIPEKFWQDLKKTGVIHVVVASGMNVTFVAGFLISFLTVFLSRKKALVLAVLGIWLYVALSGFEAPLIRAAVMATLAFWAQGVGRLSFSWRVLFLTVLIMLIFNPSWTGDIGFILSFVATTSLMLFQTKINNYLKIVPNFLKEGFSTSIAAQIGVAPILFVSFGQFNILSPVINALVLWTIPGIMILGGVGGILGLIFPFLGKLILYLSCPLTWWFTKIISIFNF</sequence>
<feature type="transmembrane region" description="Helical" evidence="6">
    <location>
        <begin position="317"/>
        <end position="338"/>
    </location>
</feature>
<dbReference type="InterPro" id="IPR052159">
    <property type="entry name" value="Competence_DNA_uptake"/>
</dbReference>
<evidence type="ECO:0000256" key="1">
    <source>
        <dbReference type="ARBA" id="ARBA00004651"/>
    </source>
</evidence>
<dbReference type="AlphaFoldDB" id="A0A2M7TN67"/>
<name>A0A2M7TN67_9BACT</name>
<organism evidence="8 9">
    <name type="scientific">Candidatus Woesebacteria bacterium CG_4_10_14_0_2_um_filter_39_14</name>
    <dbReference type="NCBI Taxonomy" id="1975054"/>
    <lineage>
        <taxon>Bacteria</taxon>
        <taxon>Candidatus Woeseibacteriota</taxon>
    </lineage>
</organism>
<keyword evidence="2" id="KW-1003">Cell membrane</keyword>
<evidence type="ECO:0000256" key="2">
    <source>
        <dbReference type="ARBA" id="ARBA00022475"/>
    </source>
</evidence>
<keyword evidence="4 6" id="KW-1133">Transmembrane helix</keyword>
<keyword evidence="5 6" id="KW-0472">Membrane</keyword>
<feature type="domain" description="ComEC/Rec2-related protein" evidence="7">
    <location>
        <begin position="135"/>
        <end position="364"/>
    </location>
</feature>
<evidence type="ECO:0000256" key="3">
    <source>
        <dbReference type="ARBA" id="ARBA00022692"/>
    </source>
</evidence>
<comment type="caution">
    <text evidence="8">The sequence shown here is derived from an EMBL/GenBank/DDBJ whole genome shotgun (WGS) entry which is preliminary data.</text>
</comment>
<dbReference type="GO" id="GO:0005886">
    <property type="term" value="C:plasma membrane"/>
    <property type="evidence" value="ECO:0007669"/>
    <property type="project" value="UniProtKB-SubCell"/>
</dbReference>
<protein>
    <recommendedName>
        <fullName evidence="7">ComEC/Rec2-related protein domain-containing protein</fullName>
    </recommendedName>
</protein>
<feature type="transmembrane region" description="Helical" evidence="6">
    <location>
        <begin position="229"/>
        <end position="246"/>
    </location>
</feature>
<feature type="transmembrane region" description="Helical" evidence="6">
    <location>
        <begin position="345"/>
        <end position="364"/>
    </location>
</feature>
<dbReference type="PANTHER" id="PTHR30619:SF7">
    <property type="entry name" value="BETA-LACTAMASE DOMAIN PROTEIN"/>
    <property type="match status" value="1"/>
</dbReference>
<evidence type="ECO:0000256" key="6">
    <source>
        <dbReference type="SAM" id="Phobius"/>
    </source>
</evidence>
<feature type="transmembrane region" description="Helical" evidence="6">
    <location>
        <begin position="16"/>
        <end position="33"/>
    </location>
</feature>
<dbReference type="NCBIfam" id="TIGR00360">
    <property type="entry name" value="ComEC_N-term"/>
    <property type="match status" value="1"/>
</dbReference>
<evidence type="ECO:0000313" key="8">
    <source>
        <dbReference type="EMBL" id="PIZ49289.1"/>
    </source>
</evidence>
<proteinExistence type="predicted"/>
<evidence type="ECO:0000256" key="4">
    <source>
        <dbReference type="ARBA" id="ARBA00022989"/>
    </source>
</evidence>
<evidence type="ECO:0000313" key="9">
    <source>
        <dbReference type="Proteomes" id="UP000229753"/>
    </source>
</evidence>
<feature type="transmembrane region" description="Helical" evidence="6">
    <location>
        <begin position="252"/>
        <end position="269"/>
    </location>
</feature>
<dbReference type="Proteomes" id="UP000229753">
    <property type="component" value="Unassembled WGS sequence"/>
</dbReference>
<reference evidence="9" key="1">
    <citation type="submission" date="2017-09" db="EMBL/GenBank/DDBJ databases">
        <title>Depth-based differentiation of microbial function through sediment-hosted aquifers and enrichment of novel symbionts in the deep terrestrial subsurface.</title>
        <authorList>
            <person name="Probst A.J."/>
            <person name="Ladd B."/>
            <person name="Jarett J.K."/>
            <person name="Geller-Mcgrath D.E."/>
            <person name="Sieber C.M.K."/>
            <person name="Emerson J.B."/>
            <person name="Anantharaman K."/>
            <person name="Thomas B.C."/>
            <person name="Malmstrom R."/>
            <person name="Stieglmeier M."/>
            <person name="Klingl A."/>
            <person name="Woyke T."/>
            <person name="Ryan C.M."/>
            <person name="Banfield J.F."/>
        </authorList>
    </citation>
    <scope>NUCLEOTIDE SEQUENCE [LARGE SCALE GENOMIC DNA]</scope>
</reference>
<comment type="subcellular location">
    <subcellularLocation>
        <location evidence="1">Cell membrane</location>
        <topology evidence="1">Multi-pass membrane protein</topology>
    </subcellularLocation>
</comment>
<dbReference type="Pfam" id="PF03772">
    <property type="entry name" value="Competence"/>
    <property type="match status" value="1"/>
</dbReference>
<keyword evidence="3 6" id="KW-0812">Transmembrane</keyword>